<dbReference type="InterPro" id="IPR023827">
    <property type="entry name" value="Peptidase_S8_Asp-AS"/>
</dbReference>
<evidence type="ECO:0000256" key="7">
    <source>
        <dbReference type="SAM" id="MobiDB-lite"/>
    </source>
</evidence>
<evidence type="ECO:0000256" key="8">
    <source>
        <dbReference type="SAM" id="SignalP"/>
    </source>
</evidence>
<feature type="signal peptide" evidence="8">
    <location>
        <begin position="1"/>
        <end position="26"/>
    </location>
</feature>
<dbReference type="InterPro" id="IPR023828">
    <property type="entry name" value="Peptidase_S8_Ser-AS"/>
</dbReference>
<dbReference type="PROSITE" id="PS00136">
    <property type="entry name" value="SUBTILASE_ASP"/>
    <property type="match status" value="1"/>
</dbReference>
<dbReference type="InterPro" id="IPR015500">
    <property type="entry name" value="Peptidase_S8_subtilisin-rel"/>
</dbReference>
<keyword evidence="3 5" id="KW-0378">Hydrolase</keyword>
<name>A0ABY5MAZ2_9ACTN</name>
<dbReference type="PROSITE" id="PS00137">
    <property type="entry name" value="SUBTILASE_HIS"/>
    <property type="match status" value="1"/>
</dbReference>
<feature type="active site" description="Charge relay system" evidence="5">
    <location>
        <position position="350"/>
    </location>
</feature>
<keyword evidence="8" id="KW-0732">Signal</keyword>
<sequence length="410" mass="42589">MALRRTLLTLTTGLALTIGMSPLAPAGAESVDAEAADILASAPSGEPVTVVTTTQTADGPQFSTKVTRSRGEALDVISSALDSSSVDAVDVAHPVSIAVTAAKKKSKSKKSKRVKRSNDSLRKRQWALNRLDVEKVWRKSSGKRAVVAVIDTGVWASHPDLKGRVLKGRDFIENDRSAGDRNGHGTHVAGIIAAKANNKRGIAGVAPSAKILPVRVLNAAGAGNTATVARGIVYAVNKKADVINLSLAGVQSDAQLQAAIRYAQSRNVVVVAAAGNRGCGAPASYPAAYPGVIGVGAIHRNGGVDRYSNCGSYVDLVAPGTSIRSTVIRHPSLGLPCQYGKDYCMMSGTSMAAPHVAAAAAILKSRTKRGMGPNKIKRLLLTKADDIVTPGYDTTSGFGVLNIKRSLSGR</sequence>
<evidence type="ECO:0000313" key="10">
    <source>
        <dbReference type="EMBL" id="UUP14311.1"/>
    </source>
</evidence>
<feature type="active site" description="Charge relay system" evidence="5">
    <location>
        <position position="184"/>
    </location>
</feature>
<dbReference type="RefSeq" id="WP_232398136.1">
    <property type="nucleotide sequence ID" value="NZ_CP102173.1"/>
</dbReference>
<feature type="domain" description="Peptidase S8/S53" evidence="9">
    <location>
        <begin position="142"/>
        <end position="399"/>
    </location>
</feature>
<feature type="chain" id="PRO_5046368481" evidence="8">
    <location>
        <begin position="27"/>
        <end position="410"/>
    </location>
</feature>
<dbReference type="InterPro" id="IPR022398">
    <property type="entry name" value="Peptidase_S8_His-AS"/>
</dbReference>
<dbReference type="PANTHER" id="PTHR43806">
    <property type="entry name" value="PEPTIDASE S8"/>
    <property type="match status" value="1"/>
</dbReference>
<dbReference type="PROSITE" id="PS51318">
    <property type="entry name" value="TAT"/>
    <property type="match status" value="1"/>
</dbReference>
<evidence type="ECO:0000256" key="2">
    <source>
        <dbReference type="ARBA" id="ARBA00022670"/>
    </source>
</evidence>
<dbReference type="Gene3D" id="3.40.50.200">
    <property type="entry name" value="Peptidase S8/S53 domain"/>
    <property type="match status" value="1"/>
</dbReference>
<dbReference type="Pfam" id="PF00082">
    <property type="entry name" value="Peptidase_S8"/>
    <property type="match status" value="1"/>
</dbReference>
<evidence type="ECO:0000256" key="6">
    <source>
        <dbReference type="RuleBase" id="RU003355"/>
    </source>
</evidence>
<keyword evidence="11" id="KW-1185">Reference proteome</keyword>
<dbReference type="InterPro" id="IPR000209">
    <property type="entry name" value="Peptidase_S8/S53_dom"/>
</dbReference>
<dbReference type="Proteomes" id="UP001316184">
    <property type="component" value="Chromosome"/>
</dbReference>
<feature type="active site" description="Charge relay system" evidence="5">
    <location>
        <position position="151"/>
    </location>
</feature>
<organism evidence="10 11">
    <name type="scientific">Aeromicrobium wangtongii</name>
    <dbReference type="NCBI Taxonomy" id="2969247"/>
    <lineage>
        <taxon>Bacteria</taxon>
        <taxon>Bacillati</taxon>
        <taxon>Actinomycetota</taxon>
        <taxon>Actinomycetes</taxon>
        <taxon>Propionibacteriales</taxon>
        <taxon>Nocardioidaceae</taxon>
        <taxon>Aeromicrobium</taxon>
    </lineage>
</organism>
<proteinExistence type="inferred from homology"/>
<protein>
    <submittedName>
        <fullName evidence="10">S8 family serine peptidase</fullName>
    </submittedName>
</protein>
<gene>
    <name evidence="10" type="ORF">NQV15_03055</name>
</gene>
<dbReference type="InterPro" id="IPR036852">
    <property type="entry name" value="Peptidase_S8/S53_dom_sf"/>
</dbReference>
<dbReference type="PROSITE" id="PS51892">
    <property type="entry name" value="SUBTILASE"/>
    <property type="match status" value="1"/>
</dbReference>
<dbReference type="InterPro" id="IPR050131">
    <property type="entry name" value="Peptidase_S8_subtilisin-like"/>
</dbReference>
<evidence type="ECO:0000259" key="9">
    <source>
        <dbReference type="Pfam" id="PF00082"/>
    </source>
</evidence>
<dbReference type="PROSITE" id="PS00138">
    <property type="entry name" value="SUBTILASE_SER"/>
    <property type="match status" value="1"/>
</dbReference>
<feature type="compositionally biased region" description="Basic residues" evidence="7">
    <location>
        <begin position="102"/>
        <end position="115"/>
    </location>
</feature>
<keyword evidence="2 5" id="KW-0645">Protease</keyword>
<evidence type="ECO:0000256" key="3">
    <source>
        <dbReference type="ARBA" id="ARBA00022801"/>
    </source>
</evidence>
<evidence type="ECO:0000256" key="1">
    <source>
        <dbReference type="ARBA" id="ARBA00011073"/>
    </source>
</evidence>
<evidence type="ECO:0000256" key="4">
    <source>
        <dbReference type="ARBA" id="ARBA00022825"/>
    </source>
</evidence>
<dbReference type="EMBL" id="CP102173">
    <property type="protein sequence ID" value="UUP14311.1"/>
    <property type="molecule type" value="Genomic_DNA"/>
</dbReference>
<evidence type="ECO:0000256" key="5">
    <source>
        <dbReference type="PROSITE-ProRule" id="PRU01240"/>
    </source>
</evidence>
<keyword evidence="4 5" id="KW-0720">Serine protease</keyword>
<dbReference type="SUPFAM" id="SSF52743">
    <property type="entry name" value="Subtilisin-like"/>
    <property type="match status" value="1"/>
</dbReference>
<comment type="similarity">
    <text evidence="1 5 6">Belongs to the peptidase S8 family.</text>
</comment>
<evidence type="ECO:0000313" key="11">
    <source>
        <dbReference type="Proteomes" id="UP001316184"/>
    </source>
</evidence>
<dbReference type="PRINTS" id="PR00723">
    <property type="entry name" value="SUBTILISIN"/>
</dbReference>
<dbReference type="PANTHER" id="PTHR43806:SF11">
    <property type="entry name" value="CEREVISIN-RELATED"/>
    <property type="match status" value="1"/>
</dbReference>
<accession>A0ABY5MAZ2</accession>
<dbReference type="InterPro" id="IPR006311">
    <property type="entry name" value="TAT_signal"/>
</dbReference>
<reference evidence="10 11" key="1">
    <citation type="submission" date="2022-08" db="EMBL/GenBank/DDBJ databases">
        <title>novel species in genus Aeromicrobium.</title>
        <authorList>
            <person name="Ye L."/>
        </authorList>
    </citation>
    <scope>NUCLEOTIDE SEQUENCE [LARGE SCALE GENOMIC DNA]</scope>
    <source>
        <strain evidence="11">zg-Y1379</strain>
    </source>
</reference>
<feature type="region of interest" description="Disordered" evidence="7">
    <location>
        <begin position="102"/>
        <end position="121"/>
    </location>
</feature>